<evidence type="ECO:0000256" key="3">
    <source>
        <dbReference type="ARBA" id="ARBA00022475"/>
    </source>
</evidence>
<gene>
    <name evidence="9" type="ORF">BW143_00935</name>
</gene>
<dbReference type="Pfam" id="PF09335">
    <property type="entry name" value="VTT_dom"/>
    <property type="match status" value="1"/>
</dbReference>
<reference evidence="9 10" key="1">
    <citation type="submission" date="2017-01" db="EMBL/GenBank/DDBJ databases">
        <title>Bacillus phylogenomics.</title>
        <authorList>
            <person name="Dunlap C."/>
        </authorList>
    </citation>
    <scope>NUCLEOTIDE SEQUENCE [LARGE SCALE GENOMIC DNA]</scope>
    <source>
        <strain evidence="9 10">NRRL B-41282</strain>
    </source>
</reference>
<feature type="transmembrane region" description="Helical" evidence="7">
    <location>
        <begin position="174"/>
        <end position="192"/>
    </location>
</feature>
<keyword evidence="4 7" id="KW-0812">Transmembrane</keyword>
<dbReference type="AlphaFoldDB" id="A0A1R1RFJ2"/>
<evidence type="ECO:0000259" key="8">
    <source>
        <dbReference type="Pfam" id="PF09335"/>
    </source>
</evidence>
<evidence type="ECO:0000256" key="6">
    <source>
        <dbReference type="ARBA" id="ARBA00023136"/>
    </source>
</evidence>
<evidence type="ECO:0000256" key="4">
    <source>
        <dbReference type="ARBA" id="ARBA00022692"/>
    </source>
</evidence>
<keyword evidence="5 7" id="KW-1133">Transmembrane helix</keyword>
<dbReference type="OrthoDB" id="9813426at2"/>
<evidence type="ECO:0000313" key="10">
    <source>
        <dbReference type="Proteomes" id="UP000187367"/>
    </source>
</evidence>
<sequence length="213" mass="23922">MIDIEAFILSMAEAFKSLSYFGIFLALCIEFVPAEIVLPLAGYWVYQGDMSLLGVVAAGSVGGVVGPLTLYWLGRYGGRPFLERYGKYFFLKPEALEKSDRFFEKHGGFVAFSGRFIPGIRTLISIPCGLAKMNVWVFCIYTFLAITPITFVYVYLGFYLGENWSAVGSLLDRYLLPIGIGIVVLFVLYLFLKNRRSKMKAQSVSSFLNKNKD</sequence>
<dbReference type="PANTHER" id="PTHR42709">
    <property type="entry name" value="ALKALINE PHOSPHATASE LIKE PROTEIN"/>
    <property type="match status" value="1"/>
</dbReference>
<comment type="similarity">
    <text evidence="2">Belongs to the DedA family.</text>
</comment>
<accession>A0A1R1QYV3</accession>
<feature type="domain" description="VTT" evidence="8">
    <location>
        <begin position="32"/>
        <end position="157"/>
    </location>
</feature>
<dbReference type="EMBL" id="MTJL01000002">
    <property type="protein sequence ID" value="OMI09836.1"/>
    <property type="molecule type" value="Genomic_DNA"/>
</dbReference>
<feature type="transmembrane region" description="Helical" evidence="7">
    <location>
        <begin position="20"/>
        <end position="46"/>
    </location>
</feature>
<evidence type="ECO:0000256" key="7">
    <source>
        <dbReference type="SAM" id="Phobius"/>
    </source>
</evidence>
<dbReference type="PANTHER" id="PTHR42709:SF6">
    <property type="entry name" value="UNDECAPRENYL PHOSPHATE TRANSPORTER A"/>
    <property type="match status" value="1"/>
</dbReference>
<comment type="subcellular location">
    <subcellularLocation>
        <location evidence="1">Cell membrane</location>
        <topology evidence="1">Multi-pass membrane protein</topology>
    </subcellularLocation>
</comment>
<organism evidence="9 10">
    <name type="scientific">Bacillus swezeyi</name>
    <dbReference type="NCBI Taxonomy" id="1925020"/>
    <lineage>
        <taxon>Bacteria</taxon>
        <taxon>Bacillati</taxon>
        <taxon>Bacillota</taxon>
        <taxon>Bacilli</taxon>
        <taxon>Bacillales</taxon>
        <taxon>Bacillaceae</taxon>
        <taxon>Bacillus</taxon>
    </lineage>
</organism>
<dbReference type="Proteomes" id="UP000187367">
    <property type="component" value="Unassembled WGS sequence"/>
</dbReference>
<name>A0A1R1RFJ2_9BACI</name>
<evidence type="ECO:0000256" key="5">
    <source>
        <dbReference type="ARBA" id="ARBA00022989"/>
    </source>
</evidence>
<evidence type="ECO:0000256" key="1">
    <source>
        <dbReference type="ARBA" id="ARBA00004651"/>
    </source>
</evidence>
<dbReference type="RefSeq" id="WP_076764097.1">
    <property type="nucleotide sequence ID" value="NZ_JARMDZ010000005.1"/>
</dbReference>
<evidence type="ECO:0000256" key="2">
    <source>
        <dbReference type="ARBA" id="ARBA00010792"/>
    </source>
</evidence>
<keyword evidence="6 7" id="KW-0472">Membrane</keyword>
<dbReference type="InterPro" id="IPR051311">
    <property type="entry name" value="DedA_domain"/>
</dbReference>
<evidence type="ECO:0000313" key="9">
    <source>
        <dbReference type="EMBL" id="OMI09836.1"/>
    </source>
</evidence>
<dbReference type="InterPro" id="IPR032816">
    <property type="entry name" value="VTT_dom"/>
</dbReference>
<proteinExistence type="inferred from homology"/>
<keyword evidence="3" id="KW-1003">Cell membrane</keyword>
<dbReference type="GO" id="GO:0005886">
    <property type="term" value="C:plasma membrane"/>
    <property type="evidence" value="ECO:0007669"/>
    <property type="project" value="UniProtKB-SubCell"/>
</dbReference>
<protein>
    <submittedName>
        <fullName evidence="9">DedA family protein</fullName>
    </submittedName>
</protein>
<feature type="transmembrane region" description="Helical" evidence="7">
    <location>
        <begin position="135"/>
        <end position="154"/>
    </location>
</feature>
<keyword evidence="10" id="KW-1185">Reference proteome</keyword>
<feature type="transmembrane region" description="Helical" evidence="7">
    <location>
        <begin position="52"/>
        <end position="74"/>
    </location>
</feature>
<accession>A0A1R1RFJ2</accession>
<comment type="caution">
    <text evidence="9">The sequence shown here is derived from an EMBL/GenBank/DDBJ whole genome shotgun (WGS) entry which is preliminary data.</text>
</comment>